<protein>
    <recommendedName>
        <fullName evidence="4">Carbohydrate kinase FGGY C-terminal domain-containing protein</fullName>
    </recommendedName>
</protein>
<organism evidence="5">
    <name type="scientific">marine sediment metagenome</name>
    <dbReference type="NCBI Taxonomy" id="412755"/>
    <lineage>
        <taxon>unclassified sequences</taxon>
        <taxon>metagenomes</taxon>
        <taxon>ecological metagenomes</taxon>
    </lineage>
</organism>
<dbReference type="InterPro" id="IPR050406">
    <property type="entry name" value="FGGY_Carb_Kinase"/>
</dbReference>
<dbReference type="Pfam" id="PF02782">
    <property type="entry name" value="FGGY_C"/>
    <property type="match status" value="1"/>
</dbReference>
<dbReference type="InterPro" id="IPR018485">
    <property type="entry name" value="FGGY_C"/>
</dbReference>
<proteinExistence type="predicted"/>
<dbReference type="SUPFAM" id="SSF53067">
    <property type="entry name" value="Actin-like ATPase domain"/>
    <property type="match status" value="1"/>
</dbReference>
<dbReference type="InterPro" id="IPR018483">
    <property type="entry name" value="Carb_kinase_FGGY_CS"/>
</dbReference>
<dbReference type="GO" id="GO:0005975">
    <property type="term" value="P:carbohydrate metabolic process"/>
    <property type="evidence" value="ECO:0007669"/>
    <property type="project" value="InterPro"/>
</dbReference>
<accession>A0A0F9DRX9</accession>
<keyword evidence="1" id="KW-0808">Transferase</keyword>
<gene>
    <name evidence="5" type="ORF">LCGC14_2163730</name>
</gene>
<evidence type="ECO:0000256" key="1">
    <source>
        <dbReference type="ARBA" id="ARBA00022679"/>
    </source>
</evidence>
<dbReference type="GO" id="GO:0016773">
    <property type="term" value="F:phosphotransferase activity, alcohol group as acceptor"/>
    <property type="evidence" value="ECO:0007669"/>
    <property type="project" value="InterPro"/>
</dbReference>
<dbReference type="PANTHER" id="PTHR43095">
    <property type="entry name" value="SUGAR KINASE"/>
    <property type="match status" value="1"/>
</dbReference>
<dbReference type="PANTHER" id="PTHR43095:SF5">
    <property type="entry name" value="XYLULOSE KINASE"/>
    <property type="match status" value="1"/>
</dbReference>
<feature type="non-terminal residue" evidence="5">
    <location>
        <position position="643"/>
    </location>
</feature>
<keyword evidence="3" id="KW-0175">Coiled coil</keyword>
<sequence length="643" mass="68897">AIQKKLNAAGEDQEKIAKLTKELEQAVSALAAATLDADAAMEGLGKSGKGVGEVLTKIALAVRGITRIADAFGIVNDDVRRALDSVLDLINAFSALKAAKGAMDLGTMLGLAGGAIGAISAIGGLFGGKDPAEIRREQERLDLLRANNLALAQLRLSFEKSLSVLGEFTGAEFARAQDLITQQISSLFPTLGLDEVNRITEEELAFLQKIADGFDITLDLTIESFEALREAIAGLDLSRLTETFTGAMDLMQRRFAIFDVDKPVDKLIAMLGLLEEFGDLDPFDLVGLPDAATEAGRAALEGFIKSMFAAVEAGTFDVARLGGLTLQDFLNLLASMEGLLDEITEEEKVAAGDEGLTESFVRTTRITEVQGNELLTLQRTMMVLNRMQLDAQLEMVNLLAGMVAVSAPAPSAPQALAAQVPVPAAAAAEQAPAPVIVGGVVGVCACVGVGCTKPGIAYNYVGSSSWIALTVEKPVFDEQMRTMSWAHAVPGYLQPSGTMQTAGSAYNWLKNEVCKFETSQARQENVSPYELMDRQVESAPPGANGLLFLPYLLGERSPRWNPDAKGAFVGLNLSHHRADMLRAVLEGITYNLELILAIFRREIEIDNMIVIGGGAKGAVWRQMMADIYNLEVRRPNYLEEATS</sequence>
<feature type="coiled-coil region" evidence="3">
    <location>
        <begin position="9"/>
        <end position="36"/>
    </location>
</feature>
<keyword evidence="2" id="KW-0418">Kinase</keyword>
<evidence type="ECO:0000313" key="5">
    <source>
        <dbReference type="EMBL" id="KKL64563.1"/>
    </source>
</evidence>
<feature type="domain" description="Carbohydrate kinase FGGY C-terminal" evidence="4">
    <location>
        <begin position="458"/>
        <end position="642"/>
    </location>
</feature>
<dbReference type="GO" id="GO:0016301">
    <property type="term" value="F:kinase activity"/>
    <property type="evidence" value="ECO:0007669"/>
    <property type="project" value="UniProtKB-KW"/>
</dbReference>
<evidence type="ECO:0000256" key="2">
    <source>
        <dbReference type="ARBA" id="ARBA00022777"/>
    </source>
</evidence>
<evidence type="ECO:0000259" key="4">
    <source>
        <dbReference type="Pfam" id="PF02782"/>
    </source>
</evidence>
<evidence type="ECO:0000256" key="3">
    <source>
        <dbReference type="SAM" id="Coils"/>
    </source>
</evidence>
<dbReference type="Gene3D" id="3.30.420.40">
    <property type="match status" value="1"/>
</dbReference>
<reference evidence="5" key="1">
    <citation type="journal article" date="2015" name="Nature">
        <title>Complex archaea that bridge the gap between prokaryotes and eukaryotes.</title>
        <authorList>
            <person name="Spang A."/>
            <person name="Saw J.H."/>
            <person name="Jorgensen S.L."/>
            <person name="Zaremba-Niedzwiedzka K."/>
            <person name="Martijn J."/>
            <person name="Lind A.E."/>
            <person name="van Eijk R."/>
            <person name="Schleper C."/>
            <person name="Guy L."/>
            <person name="Ettema T.J."/>
        </authorList>
    </citation>
    <scope>NUCLEOTIDE SEQUENCE</scope>
</reference>
<dbReference type="AlphaFoldDB" id="A0A0F9DRX9"/>
<comment type="caution">
    <text evidence="5">The sequence shown here is derived from an EMBL/GenBank/DDBJ whole genome shotgun (WGS) entry which is preliminary data.</text>
</comment>
<dbReference type="EMBL" id="LAZR01027805">
    <property type="protein sequence ID" value="KKL64563.1"/>
    <property type="molecule type" value="Genomic_DNA"/>
</dbReference>
<name>A0A0F9DRX9_9ZZZZ</name>
<feature type="non-terminal residue" evidence="5">
    <location>
        <position position="1"/>
    </location>
</feature>
<dbReference type="PROSITE" id="PS00445">
    <property type="entry name" value="FGGY_KINASES_2"/>
    <property type="match status" value="1"/>
</dbReference>
<dbReference type="InterPro" id="IPR043129">
    <property type="entry name" value="ATPase_NBD"/>
</dbReference>